<dbReference type="EMBL" id="JACEIK010005331">
    <property type="protein sequence ID" value="MCE0481245.1"/>
    <property type="molecule type" value="Genomic_DNA"/>
</dbReference>
<dbReference type="Proteomes" id="UP000823775">
    <property type="component" value="Unassembled WGS sequence"/>
</dbReference>
<name>A0ABS8VLN3_DATST</name>
<comment type="caution">
    <text evidence="2">The sequence shown here is derived from an EMBL/GenBank/DDBJ whole genome shotgun (WGS) entry which is preliminary data.</text>
</comment>
<reference evidence="2 3" key="1">
    <citation type="journal article" date="2021" name="BMC Genomics">
        <title>Datura genome reveals duplications of psychoactive alkaloid biosynthetic genes and high mutation rate following tissue culture.</title>
        <authorList>
            <person name="Rajewski A."/>
            <person name="Carter-House D."/>
            <person name="Stajich J."/>
            <person name="Litt A."/>
        </authorList>
    </citation>
    <scope>NUCLEOTIDE SEQUENCE [LARGE SCALE GENOMIC DNA]</scope>
    <source>
        <strain evidence="2">AR-01</strain>
    </source>
</reference>
<feature type="chain" id="PRO_5046705743" evidence="1">
    <location>
        <begin position="17"/>
        <end position="88"/>
    </location>
</feature>
<keyword evidence="3" id="KW-1185">Reference proteome</keyword>
<evidence type="ECO:0000313" key="2">
    <source>
        <dbReference type="EMBL" id="MCE0481245.1"/>
    </source>
</evidence>
<feature type="signal peptide" evidence="1">
    <location>
        <begin position="1"/>
        <end position="16"/>
    </location>
</feature>
<proteinExistence type="predicted"/>
<organism evidence="2 3">
    <name type="scientific">Datura stramonium</name>
    <name type="common">Jimsonweed</name>
    <name type="synonym">Common thornapple</name>
    <dbReference type="NCBI Taxonomy" id="4076"/>
    <lineage>
        <taxon>Eukaryota</taxon>
        <taxon>Viridiplantae</taxon>
        <taxon>Streptophyta</taxon>
        <taxon>Embryophyta</taxon>
        <taxon>Tracheophyta</taxon>
        <taxon>Spermatophyta</taxon>
        <taxon>Magnoliopsida</taxon>
        <taxon>eudicotyledons</taxon>
        <taxon>Gunneridae</taxon>
        <taxon>Pentapetalae</taxon>
        <taxon>asterids</taxon>
        <taxon>lamiids</taxon>
        <taxon>Solanales</taxon>
        <taxon>Solanaceae</taxon>
        <taxon>Solanoideae</taxon>
        <taxon>Datureae</taxon>
        <taxon>Datura</taxon>
    </lineage>
</organism>
<evidence type="ECO:0000256" key="1">
    <source>
        <dbReference type="SAM" id="SignalP"/>
    </source>
</evidence>
<evidence type="ECO:0000313" key="3">
    <source>
        <dbReference type="Proteomes" id="UP000823775"/>
    </source>
</evidence>
<accession>A0ABS8VLN3</accession>
<gene>
    <name evidence="2" type="ORF">HAX54_038840</name>
</gene>
<keyword evidence="1" id="KW-0732">Signal</keyword>
<protein>
    <submittedName>
        <fullName evidence="2">Uncharacterized protein</fullName>
    </submittedName>
</protein>
<sequence>MKGLLLILELMAKVAGDRFRKLPDFSAAVKVAVSGGLIARGPTSNAVTTEEDELIIKLHSLLDVTYGRSYLKTDNDKMLASPHLSLEL</sequence>